<name>A0A4R5FXB8_9ACTN</name>
<feature type="domain" description="DUF397" evidence="1">
    <location>
        <begin position="8"/>
        <end position="59"/>
    </location>
</feature>
<accession>A0A4R5FXB8</accession>
<dbReference type="RefSeq" id="WP_132627784.1">
    <property type="nucleotide sequence ID" value="NZ_SMLD01000002.1"/>
</dbReference>
<dbReference type="InterPro" id="IPR007278">
    <property type="entry name" value="DUF397"/>
</dbReference>
<dbReference type="AlphaFoldDB" id="A0A4R5FXB8"/>
<evidence type="ECO:0000259" key="1">
    <source>
        <dbReference type="Pfam" id="PF04149"/>
    </source>
</evidence>
<evidence type="ECO:0000313" key="2">
    <source>
        <dbReference type="EMBL" id="TDE59929.1"/>
    </source>
</evidence>
<sequence>MSDELKVADWRKSSFSGDNGNCVEVAPLSGGRVAVRDSKDRSGPALVFTSAEWSAFRTGMSRGEFDF</sequence>
<protein>
    <submittedName>
        <fullName evidence="2">DUF397 domain-containing protein</fullName>
    </submittedName>
</protein>
<gene>
    <name evidence="2" type="ORF">E1295_01350</name>
</gene>
<dbReference type="EMBL" id="SMLD01000002">
    <property type="protein sequence ID" value="TDE59929.1"/>
    <property type="molecule type" value="Genomic_DNA"/>
</dbReference>
<proteinExistence type="predicted"/>
<keyword evidence="3" id="KW-1185">Reference proteome</keyword>
<reference evidence="2 3" key="1">
    <citation type="submission" date="2019-03" db="EMBL/GenBank/DDBJ databases">
        <title>Draft genome sequences of novel Actinobacteria.</title>
        <authorList>
            <person name="Sahin N."/>
            <person name="Ay H."/>
            <person name="Saygin H."/>
        </authorList>
    </citation>
    <scope>NUCLEOTIDE SEQUENCE [LARGE SCALE GENOMIC DNA]</scope>
    <source>
        <strain evidence="2 3">6K102</strain>
    </source>
</reference>
<evidence type="ECO:0000313" key="3">
    <source>
        <dbReference type="Proteomes" id="UP000295136"/>
    </source>
</evidence>
<organism evidence="2 3">
    <name type="scientific">Nonomuraea mesophila</name>
    <dbReference type="NCBI Taxonomy" id="2530382"/>
    <lineage>
        <taxon>Bacteria</taxon>
        <taxon>Bacillati</taxon>
        <taxon>Actinomycetota</taxon>
        <taxon>Actinomycetes</taxon>
        <taxon>Streptosporangiales</taxon>
        <taxon>Streptosporangiaceae</taxon>
        <taxon>Nonomuraea</taxon>
    </lineage>
</organism>
<dbReference type="Proteomes" id="UP000295136">
    <property type="component" value="Unassembled WGS sequence"/>
</dbReference>
<dbReference type="Pfam" id="PF04149">
    <property type="entry name" value="DUF397"/>
    <property type="match status" value="1"/>
</dbReference>
<comment type="caution">
    <text evidence="2">The sequence shown here is derived from an EMBL/GenBank/DDBJ whole genome shotgun (WGS) entry which is preliminary data.</text>
</comment>